<comment type="caution">
    <text evidence="2">The sequence shown here is derived from an EMBL/GenBank/DDBJ whole genome shotgun (WGS) entry which is preliminary data.</text>
</comment>
<organism evidence="2 3">
    <name type="scientific">Mariniflexile ostreae</name>
    <dbReference type="NCBI Taxonomy" id="1520892"/>
    <lineage>
        <taxon>Bacteria</taxon>
        <taxon>Pseudomonadati</taxon>
        <taxon>Bacteroidota</taxon>
        <taxon>Flavobacteriia</taxon>
        <taxon>Flavobacteriales</taxon>
        <taxon>Flavobacteriaceae</taxon>
        <taxon>Mariniflexile</taxon>
    </lineage>
</organism>
<protein>
    <submittedName>
        <fullName evidence="2">Transposase</fullName>
    </submittedName>
</protein>
<evidence type="ECO:0000259" key="1">
    <source>
        <dbReference type="Pfam" id="PF05598"/>
    </source>
</evidence>
<dbReference type="RefSeq" id="WP_379862080.1">
    <property type="nucleotide sequence ID" value="NZ_JBHMFC010000098.1"/>
</dbReference>
<proteinExistence type="predicted"/>
<dbReference type="Proteomes" id="UP001589585">
    <property type="component" value="Unassembled WGS sequence"/>
</dbReference>
<accession>A0ABV5FED5</accession>
<keyword evidence="3" id="KW-1185">Reference proteome</keyword>
<dbReference type="PANTHER" id="PTHR35604:SF2">
    <property type="entry name" value="TRANSPOSASE INSH FOR INSERTION SEQUENCE ELEMENT IS5A-RELATED"/>
    <property type="match status" value="1"/>
</dbReference>
<dbReference type="PANTHER" id="PTHR35604">
    <property type="entry name" value="TRANSPOSASE INSH FOR INSERTION SEQUENCE ELEMENT IS5A-RELATED"/>
    <property type="match status" value="1"/>
</dbReference>
<dbReference type="Pfam" id="PF05598">
    <property type="entry name" value="DUF772"/>
    <property type="match status" value="1"/>
</dbReference>
<evidence type="ECO:0000313" key="2">
    <source>
        <dbReference type="EMBL" id="MFB9057827.1"/>
    </source>
</evidence>
<sequence>MQNWYRLSDYEVEDRLDDSMSFSYFCDMQIDEVALDHSTLSRFRTALTKNNTFEKLFSSINAQLEAQNIIVKKGIIVEASVIDTPLRPKGKSNHKVTEDRSEEGAIVVKKRYAESVDRDGTWLKKRGKYHFCFKKHHVTDPR</sequence>
<name>A0ABV5FED5_9FLAO</name>
<dbReference type="InterPro" id="IPR008490">
    <property type="entry name" value="Transposase_InsH_N"/>
</dbReference>
<feature type="domain" description="Transposase InsH N-terminal" evidence="1">
    <location>
        <begin position="1"/>
        <end position="45"/>
    </location>
</feature>
<evidence type="ECO:0000313" key="3">
    <source>
        <dbReference type="Proteomes" id="UP001589585"/>
    </source>
</evidence>
<reference evidence="2 3" key="1">
    <citation type="submission" date="2024-09" db="EMBL/GenBank/DDBJ databases">
        <authorList>
            <person name="Sun Q."/>
            <person name="Mori K."/>
        </authorList>
    </citation>
    <scope>NUCLEOTIDE SEQUENCE [LARGE SCALE GENOMIC DNA]</scope>
    <source>
        <strain evidence="2 3">CECT 8622</strain>
    </source>
</reference>
<gene>
    <name evidence="2" type="ORF">ACFFU9_13855</name>
</gene>
<dbReference type="EMBL" id="JBHMFC010000098">
    <property type="protein sequence ID" value="MFB9057827.1"/>
    <property type="molecule type" value="Genomic_DNA"/>
</dbReference>